<sequence>MNDTPIHELMACPKCDALHRARHLAPQERATCARCGALLIAPRVRSFLHVVALSFTAMILMVGAVFFPFLKISTQGMSHASSVFEVAMAFSEGWLAPLSFAVMALIVGLPVLRFSALIYTLWPLANGRPAWPHARRIFRLADQLEPWSMAEIFVIGTGVALVKLAGLATVSLGPAFWAFGALIIVTALKNAFLSQWTIWDAIGQS</sequence>
<organism evidence="2 3">
    <name type="scientific">Pseudothioclava arenosa</name>
    <dbReference type="NCBI Taxonomy" id="1795308"/>
    <lineage>
        <taxon>Bacteria</taxon>
        <taxon>Pseudomonadati</taxon>
        <taxon>Pseudomonadota</taxon>
        <taxon>Alphaproteobacteria</taxon>
        <taxon>Rhodobacterales</taxon>
        <taxon>Paracoccaceae</taxon>
        <taxon>Pseudothioclava</taxon>
    </lineage>
</organism>
<name>A0A2A4CR42_9RHOB</name>
<proteinExistence type="predicted"/>
<evidence type="ECO:0000313" key="3">
    <source>
        <dbReference type="Proteomes" id="UP000243507"/>
    </source>
</evidence>
<keyword evidence="1" id="KW-0812">Transmembrane</keyword>
<evidence type="ECO:0000313" key="2">
    <source>
        <dbReference type="EMBL" id="PCD76722.1"/>
    </source>
</evidence>
<dbReference type="OrthoDB" id="5291921at2"/>
<keyword evidence="1" id="KW-1133">Transmembrane helix</keyword>
<feature type="transmembrane region" description="Helical" evidence="1">
    <location>
        <begin position="174"/>
        <end position="192"/>
    </location>
</feature>
<feature type="transmembrane region" description="Helical" evidence="1">
    <location>
        <begin position="47"/>
        <end position="70"/>
    </location>
</feature>
<dbReference type="InterPro" id="IPR007498">
    <property type="entry name" value="PqiA-like"/>
</dbReference>
<feature type="transmembrane region" description="Helical" evidence="1">
    <location>
        <begin position="98"/>
        <end position="125"/>
    </location>
</feature>
<keyword evidence="1" id="KW-0472">Membrane</keyword>
<comment type="caution">
    <text evidence="2">The sequence shown here is derived from an EMBL/GenBank/DDBJ whole genome shotgun (WGS) entry which is preliminary data.</text>
</comment>
<protein>
    <submittedName>
        <fullName evidence="2">Paraquat-inducible membrane protein A</fullName>
    </submittedName>
</protein>
<keyword evidence="3" id="KW-1185">Reference proteome</keyword>
<reference evidence="2 3" key="1">
    <citation type="submission" date="2017-09" db="EMBL/GenBank/DDBJ databases">
        <title>A multilocus sequence analysis scheme for characterization of bacteria in the genus Thioclava.</title>
        <authorList>
            <person name="Liu Y."/>
            <person name="Shao Z."/>
        </authorList>
    </citation>
    <scope>NUCLEOTIDE SEQUENCE [LARGE SCALE GENOMIC DNA]</scope>
    <source>
        <strain evidence="2 3">CAU 1312</strain>
    </source>
</reference>
<evidence type="ECO:0000256" key="1">
    <source>
        <dbReference type="SAM" id="Phobius"/>
    </source>
</evidence>
<accession>A0A2A4CR42</accession>
<dbReference type="EMBL" id="NTJD01000004">
    <property type="protein sequence ID" value="PCD76722.1"/>
    <property type="molecule type" value="Genomic_DNA"/>
</dbReference>
<dbReference type="Pfam" id="PF04403">
    <property type="entry name" value="PqiA"/>
    <property type="match status" value="1"/>
</dbReference>
<dbReference type="Proteomes" id="UP000243507">
    <property type="component" value="Unassembled WGS sequence"/>
</dbReference>
<dbReference type="AlphaFoldDB" id="A0A2A4CR42"/>
<dbReference type="RefSeq" id="WP_096432324.1">
    <property type="nucleotide sequence ID" value="NZ_NTJD01000004.1"/>
</dbReference>
<gene>
    <name evidence="2" type="ORF">CLN94_06315</name>
</gene>